<feature type="transmembrane region" description="Helical" evidence="1">
    <location>
        <begin position="186"/>
        <end position="207"/>
    </location>
</feature>
<organism evidence="2 3">
    <name type="scientific">Gracilibacillus marinus</name>
    <dbReference type="NCBI Taxonomy" id="630535"/>
    <lineage>
        <taxon>Bacteria</taxon>
        <taxon>Bacillati</taxon>
        <taxon>Bacillota</taxon>
        <taxon>Bacilli</taxon>
        <taxon>Bacillales</taxon>
        <taxon>Bacillaceae</taxon>
        <taxon>Gracilibacillus</taxon>
    </lineage>
</organism>
<feature type="transmembrane region" description="Helical" evidence="1">
    <location>
        <begin position="51"/>
        <end position="70"/>
    </location>
</feature>
<protein>
    <submittedName>
        <fullName evidence="2">Uncharacterized protein</fullName>
    </submittedName>
</protein>
<dbReference type="RefSeq" id="WP_390198743.1">
    <property type="nucleotide sequence ID" value="NZ_JBHSDV010000002.1"/>
</dbReference>
<reference evidence="3" key="1">
    <citation type="journal article" date="2019" name="Int. J. Syst. Evol. Microbiol.">
        <title>The Global Catalogue of Microorganisms (GCM) 10K type strain sequencing project: providing services to taxonomists for standard genome sequencing and annotation.</title>
        <authorList>
            <consortium name="The Broad Institute Genomics Platform"/>
            <consortium name="The Broad Institute Genome Sequencing Center for Infectious Disease"/>
            <person name="Wu L."/>
            <person name="Ma J."/>
        </authorList>
    </citation>
    <scope>NUCLEOTIDE SEQUENCE [LARGE SCALE GENOMIC DNA]</scope>
    <source>
        <strain evidence="3">KACC 14058</strain>
    </source>
</reference>
<comment type="caution">
    <text evidence="2">The sequence shown here is derived from an EMBL/GenBank/DDBJ whole genome shotgun (WGS) entry which is preliminary data.</text>
</comment>
<dbReference type="EMBL" id="JBHSDV010000002">
    <property type="protein sequence ID" value="MFC4388027.1"/>
    <property type="molecule type" value="Genomic_DNA"/>
</dbReference>
<keyword evidence="1" id="KW-0812">Transmembrane</keyword>
<keyword evidence="3" id="KW-1185">Reference proteome</keyword>
<sequence>MIKTSLEIYNRYLIKIMMSSLLIVIPLSLFLYFATYYLYDVLAQDQYPSMYTLYFILLNFICIIPMYRRLAESDLEDEEEPTLLDLMKEFIKHFGIVLCISIPLYIVAMIGMPIGFIPTVICGVLLLLFPFTIHYLNAKKIMQSIGSILKKENIFVLFDLLVVICSQVLVYSLLLQAFDQFESNFYVYGITKAIVNACIFPFLIFYLTQRYRLNS</sequence>
<accession>A0ABV8VU75</accession>
<gene>
    <name evidence="2" type="ORF">ACFOZ1_09430</name>
</gene>
<evidence type="ECO:0000313" key="3">
    <source>
        <dbReference type="Proteomes" id="UP001595880"/>
    </source>
</evidence>
<feature type="transmembrane region" description="Helical" evidence="1">
    <location>
        <begin position="12"/>
        <end position="39"/>
    </location>
</feature>
<keyword evidence="1" id="KW-1133">Transmembrane helix</keyword>
<feature type="transmembrane region" description="Helical" evidence="1">
    <location>
        <begin position="90"/>
        <end position="108"/>
    </location>
</feature>
<name>A0ABV8VU75_9BACI</name>
<keyword evidence="1" id="KW-0472">Membrane</keyword>
<dbReference type="Proteomes" id="UP001595880">
    <property type="component" value="Unassembled WGS sequence"/>
</dbReference>
<evidence type="ECO:0000313" key="2">
    <source>
        <dbReference type="EMBL" id="MFC4388027.1"/>
    </source>
</evidence>
<feature type="transmembrane region" description="Helical" evidence="1">
    <location>
        <begin position="154"/>
        <end position="174"/>
    </location>
</feature>
<evidence type="ECO:0000256" key="1">
    <source>
        <dbReference type="SAM" id="Phobius"/>
    </source>
</evidence>
<proteinExistence type="predicted"/>
<feature type="transmembrane region" description="Helical" evidence="1">
    <location>
        <begin position="114"/>
        <end position="133"/>
    </location>
</feature>